<keyword evidence="5" id="KW-0547">Nucleotide-binding</keyword>
<gene>
    <name evidence="9" type="primary">gap</name>
    <name evidence="9" type="ORF">COV62_02190</name>
</gene>
<protein>
    <submittedName>
        <fullName evidence="9">Type I glyceraldehyde-3-phosphate dehydrogenase</fullName>
    </submittedName>
</protein>
<feature type="active site" description="Nucleophile" evidence="3">
    <location>
        <position position="158"/>
    </location>
</feature>
<dbReference type="GO" id="GO:0050661">
    <property type="term" value="F:NADP binding"/>
    <property type="evidence" value="ECO:0007669"/>
    <property type="project" value="InterPro"/>
</dbReference>
<dbReference type="InterPro" id="IPR006424">
    <property type="entry name" value="Glyceraldehyde-3-P_DH_1"/>
</dbReference>
<dbReference type="Proteomes" id="UP000231139">
    <property type="component" value="Unassembled WGS sequence"/>
</dbReference>
<dbReference type="FunFam" id="3.30.360.10:FF:000002">
    <property type="entry name" value="Glyceraldehyde-3-phosphate dehydrogenase"/>
    <property type="match status" value="1"/>
</dbReference>
<feature type="binding site" evidence="4">
    <location>
        <position position="239"/>
    </location>
    <ligand>
        <name>D-glyceraldehyde 3-phosphate</name>
        <dbReference type="ChEBI" id="CHEBI:59776"/>
    </ligand>
</feature>
<dbReference type="EMBL" id="PCWK01000048">
    <property type="protein sequence ID" value="PIR02185.1"/>
    <property type="molecule type" value="Genomic_DNA"/>
</dbReference>
<dbReference type="AlphaFoldDB" id="A0A2H0N250"/>
<sequence length="341" mass="37655">MPIKIAINGFGRIGRPTFRRILENPNLEVVAINDLTEPKILAHLLRYDSVYGIYKKSVKFTEKELLIDGTKDGKSIRIFAETDPLKLPWKKMGVDIVLECTGIFTHYEGAKKHVTAGAKKVIISAPSKNPEKIRSFILGVNEEKFDSKKDVICDMGSCTTNCLAPVAKVLNDNFKIVKGFMTTIHSYTTDQRILDLPHKDLRRARSAALNIIPTTTGAAKAISLVIPELKGKLDGIAIRVPTPVVSLVDLVCEVKKSTTAEEVNFLFKKASQKEGLKGILGIEDALLVSSDYIGNSYSAIVDAENTKVINGNLIKVLAWYDNEYAYACRLAEFAELIGKKI</sequence>
<feature type="domain" description="Glyceraldehyde 3-phosphate dehydrogenase NAD(P) binding" evidence="8">
    <location>
        <begin position="3"/>
        <end position="158"/>
    </location>
</feature>
<dbReference type="CDD" id="cd18126">
    <property type="entry name" value="GAPDH_I_C"/>
    <property type="match status" value="1"/>
</dbReference>
<dbReference type="SUPFAM" id="SSF51735">
    <property type="entry name" value="NAD(P)-binding Rossmann-fold domains"/>
    <property type="match status" value="1"/>
</dbReference>
<accession>A0A2H0N250</accession>
<dbReference type="NCBIfam" id="TIGR01534">
    <property type="entry name" value="GAPDH-I"/>
    <property type="match status" value="1"/>
</dbReference>
<feature type="binding site" evidence="4">
    <location>
        <begin position="157"/>
        <end position="159"/>
    </location>
    <ligand>
        <name>D-glyceraldehyde 3-phosphate</name>
        <dbReference type="ChEBI" id="CHEBI:59776"/>
    </ligand>
</feature>
<evidence type="ECO:0000256" key="4">
    <source>
        <dbReference type="PIRSR" id="PIRSR000149-2"/>
    </source>
</evidence>
<dbReference type="Pfam" id="PF00044">
    <property type="entry name" value="Gp_dh_N"/>
    <property type="match status" value="1"/>
</dbReference>
<evidence type="ECO:0000313" key="9">
    <source>
        <dbReference type="EMBL" id="PIR02185.1"/>
    </source>
</evidence>
<feature type="site" description="Activates thiol group during catalysis" evidence="6">
    <location>
        <position position="185"/>
    </location>
</feature>
<feature type="binding site" evidence="4">
    <location>
        <position position="188"/>
    </location>
    <ligand>
        <name>D-glyceraldehyde 3-phosphate</name>
        <dbReference type="ChEBI" id="CHEBI:59776"/>
    </ligand>
</feature>
<dbReference type="PIRSF" id="PIRSF000149">
    <property type="entry name" value="GAP_DH"/>
    <property type="match status" value="1"/>
</dbReference>
<dbReference type="InterPro" id="IPR036291">
    <property type="entry name" value="NAD(P)-bd_dom_sf"/>
</dbReference>
<feature type="binding site" evidence="5">
    <location>
        <position position="322"/>
    </location>
    <ligand>
        <name>NAD(+)</name>
        <dbReference type="ChEBI" id="CHEBI:57540"/>
    </ligand>
</feature>
<keyword evidence="2" id="KW-0560">Oxidoreductase</keyword>
<evidence type="ECO:0000313" key="10">
    <source>
        <dbReference type="Proteomes" id="UP000231139"/>
    </source>
</evidence>
<feature type="binding site" evidence="5">
    <location>
        <position position="124"/>
    </location>
    <ligand>
        <name>NAD(+)</name>
        <dbReference type="ChEBI" id="CHEBI:57540"/>
    </ligand>
</feature>
<name>A0A2H0N250_9BACT</name>
<evidence type="ECO:0000256" key="6">
    <source>
        <dbReference type="PIRSR" id="PIRSR000149-4"/>
    </source>
</evidence>
<dbReference type="SUPFAM" id="SSF55347">
    <property type="entry name" value="Glyceraldehyde-3-phosphate dehydrogenase-like, C-terminal domain"/>
    <property type="match status" value="1"/>
</dbReference>
<comment type="caution">
    <text evidence="9">The sequence shown here is derived from an EMBL/GenBank/DDBJ whole genome shotgun (WGS) entry which is preliminary data.</text>
</comment>
<evidence type="ECO:0000256" key="3">
    <source>
        <dbReference type="PIRSR" id="PIRSR000149-1"/>
    </source>
</evidence>
<evidence type="ECO:0000256" key="7">
    <source>
        <dbReference type="RuleBase" id="RU000397"/>
    </source>
</evidence>
<feature type="binding site" evidence="5">
    <location>
        <begin position="12"/>
        <end position="13"/>
    </location>
    <ligand>
        <name>NAD(+)</name>
        <dbReference type="ChEBI" id="CHEBI:57540"/>
    </ligand>
</feature>
<dbReference type="InterPro" id="IPR020829">
    <property type="entry name" value="GlycerAld_3-P_DH_cat"/>
</dbReference>
<dbReference type="GO" id="GO:0051287">
    <property type="term" value="F:NAD binding"/>
    <property type="evidence" value="ECO:0007669"/>
    <property type="project" value="InterPro"/>
</dbReference>
<dbReference type="FunFam" id="3.40.50.720:FF:000001">
    <property type="entry name" value="Glyceraldehyde-3-phosphate dehydrogenase"/>
    <property type="match status" value="1"/>
</dbReference>
<evidence type="ECO:0000259" key="8">
    <source>
        <dbReference type="SMART" id="SM00846"/>
    </source>
</evidence>
<dbReference type="SMART" id="SM00846">
    <property type="entry name" value="Gp_dh_N"/>
    <property type="match status" value="1"/>
</dbReference>
<dbReference type="Pfam" id="PF02800">
    <property type="entry name" value="Gp_dh_C"/>
    <property type="match status" value="1"/>
</dbReference>
<proteinExistence type="inferred from homology"/>
<dbReference type="GO" id="GO:0016620">
    <property type="term" value="F:oxidoreductase activity, acting on the aldehyde or oxo group of donors, NAD or NADP as acceptor"/>
    <property type="evidence" value="ECO:0007669"/>
    <property type="project" value="InterPro"/>
</dbReference>
<dbReference type="InterPro" id="IPR020831">
    <property type="entry name" value="GlycerAld/Erythrose_P_DH"/>
</dbReference>
<feature type="binding site" evidence="4">
    <location>
        <begin position="216"/>
        <end position="217"/>
    </location>
    <ligand>
        <name>D-glyceraldehyde 3-phosphate</name>
        <dbReference type="ChEBI" id="CHEBI:59776"/>
    </ligand>
</feature>
<evidence type="ECO:0000256" key="5">
    <source>
        <dbReference type="PIRSR" id="PIRSR000149-3"/>
    </source>
</evidence>
<evidence type="ECO:0000256" key="1">
    <source>
        <dbReference type="ARBA" id="ARBA00007406"/>
    </source>
</evidence>
<dbReference type="InterPro" id="IPR020828">
    <property type="entry name" value="GlycerAld_3-P_DH_NAD(P)-bd"/>
</dbReference>
<dbReference type="CDD" id="cd05214">
    <property type="entry name" value="GAPDH_I_N"/>
    <property type="match status" value="1"/>
</dbReference>
<dbReference type="Gene3D" id="3.40.50.720">
    <property type="entry name" value="NAD(P)-binding Rossmann-like Domain"/>
    <property type="match status" value="1"/>
</dbReference>
<comment type="similarity">
    <text evidence="1 7">Belongs to the glyceraldehyde-3-phosphate dehydrogenase family.</text>
</comment>
<dbReference type="PRINTS" id="PR00078">
    <property type="entry name" value="G3PDHDRGNASE"/>
</dbReference>
<evidence type="ECO:0000256" key="2">
    <source>
        <dbReference type="ARBA" id="ARBA00023002"/>
    </source>
</evidence>
<dbReference type="GO" id="GO:0006006">
    <property type="term" value="P:glucose metabolic process"/>
    <property type="evidence" value="ECO:0007669"/>
    <property type="project" value="InterPro"/>
</dbReference>
<dbReference type="Gene3D" id="3.30.360.10">
    <property type="entry name" value="Dihydrodipicolinate Reductase, domain 2"/>
    <property type="match status" value="1"/>
</dbReference>
<dbReference type="PANTHER" id="PTHR43148">
    <property type="entry name" value="GLYCERALDEHYDE-3-PHOSPHATE DEHYDROGENASE 2"/>
    <property type="match status" value="1"/>
</dbReference>
<feature type="binding site" evidence="5">
    <location>
        <position position="34"/>
    </location>
    <ligand>
        <name>NAD(+)</name>
        <dbReference type="ChEBI" id="CHEBI:57540"/>
    </ligand>
</feature>
<reference evidence="9 10" key="1">
    <citation type="submission" date="2017-09" db="EMBL/GenBank/DDBJ databases">
        <title>Depth-based differentiation of microbial function through sediment-hosted aquifers and enrichment of novel symbionts in the deep terrestrial subsurface.</title>
        <authorList>
            <person name="Probst A.J."/>
            <person name="Ladd B."/>
            <person name="Jarett J.K."/>
            <person name="Geller-Mcgrath D.E."/>
            <person name="Sieber C.M."/>
            <person name="Emerson J.B."/>
            <person name="Anantharaman K."/>
            <person name="Thomas B.C."/>
            <person name="Malmstrom R."/>
            <person name="Stieglmeier M."/>
            <person name="Klingl A."/>
            <person name="Woyke T."/>
            <person name="Ryan C.M."/>
            <person name="Banfield J.F."/>
        </authorList>
    </citation>
    <scope>NUCLEOTIDE SEQUENCE [LARGE SCALE GENOMIC DNA]</scope>
    <source>
        <strain evidence="9">CG11_big_fil_rev_8_21_14_0_20_35_11</strain>
    </source>
</reference>
<organism evidence="9 10">
    <name type="scientific">Candidatus Nealsonbacteria bacterium CG11_big_fil_rev_8_21_14_0_20_35_11</name>
    <dbReference type="NCBI Taxonomy" id="1974713"/>
    <lineage>
        <taxon>Bacteria</taxon>
        <taxon>Candidatus Nealsoniibacteriota</taxon>
    </lineage>
</organism>
<keyword evidence="5" id="KW-0520">NAD</keyword>